<reference evidence="1 2" key="1">
    <citation type="submission" date="2016-10" db="EMBL/GenBank/DDBJ databases">
        <authorList>
            <person name="de Groot N.N."/>
        </authorList>
    </citation>
    <scope>NUCLEOTIDE SEQUENCE [LARGE SCALE GENOMIC DNA]</scope>
    <source>
        <strain evidence="1 2">DSM 21800</strain>
    </source>
</reference>
<name>A0A1H1YHM0_9ACTN</name>
<dbReference type="AlphaFoldDB" id="A0A1H1YHM0"/>
<accession>A0A1H1YHM0</accession>
<dbReference type="EMBL" id="LT629772">
    <property type="protein sequence ID" value="SDT20927.1"/>
    <property type="molecule type" value="Genomic_DNA"/>
</dbReference>
<evidence type="ECO:0000313" key="2">
    <source>
        <dbReference type="Proteomes" id="UP000199103"/>
    </source>
</evidence>
<keyword evidence="2" id="KW-1185">Reference proteome</keyword>
<gene>
    <name evidence="1" type="ORF">SAMN04489812_4586</name>
</gene>
<dbReference type="Proteomes" id="UP000199103">
    <property type="component" value="Chromosome I"/>
</dbReference>
<dbReference type="SUPFAM" id="SSF52540">
    <property type="entry name" value="P-loop containing nucleoside triphosphate hydrolases"/>
    <property type="match status" value="1"/>
</dbReference>
<protein>
    <recommendedName>
        <fullName evidence="3">Uridine kinase</fullName>
    </recommendedName>
</protein>
<dbReference type="STRING" id="630515.SAMN04489812_4586"/>
<dbReference type="InterPro" id="IPR027417">
    <property type="entry name" value="P-loop_NTPase"/>
</dbReference>
<evidence type="ECO:0000313" key="1">
    <source>
        <dbReference type="EMBL" id="SDT20927.1"/>
    </source>
</evidence>
<organism evidence="1 2">
    <name type="scientific">Microlunatus soli</name>
    <dbReference type="NCBI Taxonomy" id="630515"/>
    <lineage>
        <taxon>Bacteria</taxon>
        <taxon>Bacillati</taxon>
        <taxon>Actinomycetota</taxon>
        <taxon>Actinomycetes</taxon>
        <taxon>Propionibacteriales</taxon>
        <taxon>Propionibacteriaceae</taxon>
        <taxon>Microlunatus</taxon>
    </lineage>
</organism>
<dbReference type="Gene3D" id="3.40.50.300">
    <property type="entry name" value="P-loop containing nucleotide triphosphate hydrolases"/>
    <property type="match status" value="1"/>
</dbReference>
<evidence type="ECO:0008006" key="3">
    <source>
        <dbReference type="Google" id="ProtNLM"/>
    </source>
</evidence>
<proteinExistence type="predicted"/>
<sequence length="186" mass="20583">MIVCVMGPSGAGKSTLAKRLEESRPDLFARVPVDFFFVPRGDEVSVAEYLSAAFGYDWDAVDRVLTCSGEERSTPDCDFESFRWRAPYGGLPVAEAPVLVLDGMRPHPRCDLLIMLELDSVTQTERLTARDRRWGTAVADRRAHLAATFSQGCRELPREPDLRLDAAATVEDNLGAIVGLVSRARR</sequence>